<dbReference type="HOGENOM" id="CLU_061413_0_0_1"/>
<accession>W9IK14</accession>
<evidence type="ECO:0000313" key="2">
    <source>
        <dbReference type="Proteomes" id="UP000030753"/>
    </source>
</evidence>
<dbReference type="EMBL" id="JH717841">
    <property type="protein sequence ID" value="EWY94932.1"/>
    <property type="molecule type" value="Genomic_DNA"/>
</dbReference>
<name>W9IK14_FUSOX</name>
<dbReference type="OrthoDB" id="2364174at2759"/>
<proteinExistence type="predicted"/>
<sequence length="263" mass="29627">MPRLPPLNKLPLAARKNLRDEWQNSQADFEQRLSKAMGVDWKIDIDALAVVPYGAAGSWAREIPGSMIANYVEEAVRELKNNPKCRNEINKLASAHVLTMDFTADGKLAIVFGADRLGSNTRDAFWHKNLEKGISLAPTTDALSFYARKGIREDYEPDIASLQSDLKDILHRDITLHPHFEEVYEKLKQTKDGTDFGHYLGAFILNYFRGLVSTLKRRKFDSDDMLQEALNEAMEKGDVHFRILDTVAGSSGEAAIKDGKLYL</sequence>
<dbReference type="AlphaFoldDB" id="W9IK14"/>
<organism evidence="1 2">
    <name type="scientific">Fusarium oxysporum NRRL 32931</name>
    <dbReference type="NCBI Taxonomy" id="660029"/>
    <lineage>
        <taxon>Eukaryota</taxon>
        <taxon>Fungi</taxon>
        <taxon>Dikarya</taxon>
        <taxon>Ascomycota</taxon>
        <taxon>Pezizomycotina</taxon>
        <taxon>Sordariomycetes</taxon>
        <taxon>Hypocreomycetidae</taxon>
        <taxon>Hypocreales</taxon>
        <taxon>Nectriaceae</taxon>
        <taxon>Fusarium</taxon>
        <taxon>Fusarium oxysporum species complex</taxon>
    </lineage>
</organism>
<reference evidence="1 2" key="1">
    <citation type="submission" date="2011-06" db="EMBL/GenBank/DDBJ databases">
        <title>The Genome Sequence of Fusarium oxysporum FOSC 3-a.</title>
        <authorList>
            <consortium name="The Broad Institute Genome Sequencing Platform"/>
            <person name="Ma L.-J."/>
            <person name="Gale L.R."/>
            <person name="Schwartz D.C."/>
            <person name="Zhou S."/>
            <person name="Corby-Kistler H."/>
            <person name="Young S.K."/>
            <person name="Zeng Q."/>
            <person name="Gargeya S."/>
            <person name="Fitzgerald M."/>
            <person name="Haas B."/>
            <person name="Abouelleil A."/>
            <person name="Alvarado L."/>
            <person name="Arachchi H.M."/>
            <person name="Berlin A."/>
            <person name="Brown A."/>
            <person name="Chapman S.B."/>
            <person name="Chen Z."/>
            <person name="Dunbar C."/>
            <person name="Freedman E."/>
            <person name="Gearin G."/>
            <person name="Gellesch M."/>
            <person name="Goldberg J."/>
            <person name="Griggs A."/>
            <person name="Gujja S."/>
            <person name="Heiman D."/>
            <person name="Howarth C."/>
            <person name="Larson L."/>
            <person name="Lui A."/>
            <person name="MacDonald P.J.P."/>
            <person name="Mehta T."/>
            <person name="Montmayeur A."/>
            <person name="Murphy C."/>
            <person name="Neiman D."/>
            <person name="Pearson M."/>
            <person name="Priest M."/>
            <person name="Roberts A."/>
            <person name="Saif S."/>
            <person name="Shea T."/>
            <person name="Shenoy N."/>
            <person name="Sisk P."/>
            <person name="Stolte C."/>
            <person name="Sykes S."/>
            <person name="Wortman J."/>
            <person name="Nusbaum C."/>
            <person name="Birren B."/>
        </authorList>
    </citation>
    <scope>NUCLEOTIDE SEQUENCE [LARGE SCALE GENOMIC DNA]</scope>
    <source>
        <strain evidence="2">FOSC 3-a</strain>
    </source>
</reference>
<gene>
    <name evidence="1" type="ORF">FOYG_04080</name>
</gene>
<protein>
    <submittedName>
        <fullName evidence="1">Uncharacterized protein</fullName>
    </submittedName>
</protein>
<dbReference type="Proteomes" id="UP000030753">
    <property type="component" value="Unassembled WGS sequence"/>
</dbReference>
<evidence type="ECO:0000313" key="1">
    <source>
        <dbReference type="EMBL" id="EWY94932.1"/>
    </source>
</evidence>